<accession>A0ABW7CUS9</accession>
<name>A0ABW7CUS9_9GAMM</name>
<gene>
    <name evidence="1" type="ORF">ACEU0G_002712</name>
</gene>
<comment type="caution">
    <text evidence="1">The sequence shown here is derived from an EMBL/GenBank/DDBJ whole genome shotgun (WGS) entry which is preliminary data.</text>
</comment>
<proteinExistence type="predicted"/>
<evidence type="ECO:0000313" key="2">
    <source>
        <dbReference type="Proteomes" id="UP001605261"/>
    </source>
</evidence>
<sequence>MAMVPPPFVEDLRRRLTGERRQHGPVHCVAIICNGKLLGWLDTEQSQAVLAEPSAVSLAMLQAALVDAVPRLELLPIARALFDVQARRARPVALRPLLWQVGLGACADHAPLPPLRRDSCVKLGRWPDFRVLAHRHDDFRICALLIQHALDVDACSSILGVPREEVQAFFNAAYLSGYAHTDTDPAARLTAAPAARAGGNALARMWRDVRNRWSR</sequence>
<protein>
    <submittedName>
        <fullName evidence="1">Uncharacterized protein</fullName>
    </submittedName>
</protein>
<dbReference type="EMBL" id="JBHGCJ010000003">
    <property type="protein sequence ID" value="MFG6108720.1"/>
    <property type="molecule type" value="Genomic_DNA"/>
</dbReference>
<dbReference type="Proteomes" id="UP001605261">
    <property type="component" value="Unassembled WGS sequence"/>
</dbReference>
<dbReference type="RefSeq" id="WP_259202741.1">
    <property type="nucleotide sequence ID" value="NZ_JBHGCJ010000003.1"/>
</dbReference>
<organism evidence="1 2">
    <name type="scientific">Stenotrophomonas nematodicola</name>
    <dbReference type="NCBI Taxonomy" id="2656746"/>
    <lineage>
        <taxon>Bacteria</taxon>
        <taxon>Pseudomonadati</taxon>
        <taxon>Pseudomonadota</taxon>
        <taxon>Gammaproteobacteria</taxon>
        <taxon>Lysobacterales</taxon>
        <taxon>Lysobacteraceae</taxon>
        <taxon>Stenotrophomonas</taxon>
    </lineage>
</organism>
<reference evidence="1 2" key="1">
    <citation type="submission" date="2024-09" db="EMBL/GenBank/DDBJ databases">
        <authorList>
            <consortium name="All-Russian atlas of soil microorganisms"/>
            <consortium name="as a basis for the search for new antimicrobial producers and enzymes with unique properties"/>
            <person name="Sokolova E.A."/>
            <person name="Voronina E.N."/>
        </authorList>
    </citation>
    <scope>NUCLEOTIDE SEQUENCE [LARGE SCALE GENOMIC DNA]</scope>
    <source>
        <strain evidence="1 2">AF-22b-331.1</strain>
    </source>
</reference>
<evidence type="ECO:0000313" key="1">
    <source>
        <dbReference type="EMBL" id="MFG6108720.1"/>
    </source>
</evidence>
<keyword evidence="2" id="KW-1185">Reference proteome</keyword>